<sequence>MAKNIEKILESLSPNERKILPHLEEKNIVKICKKANLNKVSVIRALEYLKNKKIIEISAKKRKIVEIGVNGAL</sequence>
<name>X1HTL2_9ZZZZ</name>
<dbReference type="EMBL" id="BARU01032591">
    <property type="protein sequence ID" value="GAH72822.1"/>
    <property type="molecule type" value="Genomic_DNA"/>
</dbReference>
<evidence type="ECO:0008006" key="2">
    <source>
        <dbReference type="Google" id="ProtNLM"/>
    </source>
</evidence>
<feature type="non-terminal residue" evidence="1">
    <location>
        <position position="73"/>
    </location>
</feature>
<dbReference type="AlphaFoldDB" id="X1HTL2"/>
<comment type="caution">
    <text evidence="1">The sequence shown here is derived from an EMBL/GenBank/DDBJ whole genome shotgun (WGS) entry which is preliminary data.</text>
</comment>
<evidence type="ECO:0000313" key="1">
    <source>
        <dbReference type="EMBL" id="GAH72822.1"/>
    </source>
</evidence>
<reference evidence="1" key="1">
    <citation type="journal article" date="2014" name="Front. Microbiol.">
        <title>High frequency of phylogenetically diverse reductive dehalogenase-homologous genes in deep subseafloor sedimentary metagenomes.</title>
        <authorList>
            <person name="Kawai M."/>
            <person name="Futagami T."/>
            <person name="Toyoda A."/>
            <person name="Takaki Y."/>
            <person name="Nishi S."/>
            <person name="Hori S."/>
            <person name="Arai W."/>
            <person name="Tsubouchi T."/>
            <person name="Morono Y."/>
            <person name="Uchiyama I."/>
            <person name="Ito T."/>
            <person name="Fujiyama A."/>
            <person name="Inagaki F."/>
            <person name="Takami H."/>
        </authorList>
    </citation>
    <scope>NUCLEOTIDE SEQUENCE</scope>
    <source>
        <strain evidence="1">Expedition CK06-06</strain>
    </source>
</reference>
<proteinExistence type="predicted"/>
<gene>
    <name evidence="1" type="ORF">S03H2_51374</name>
</gene>
<accession>X1HTL2</accession>
<organism evidence="1">
    <name type="scientific">marine sediment metagenome</name>
    <dbReference type="NCBI Taxonomy" id="412755"/>
    <lineage>
        <taxon>unclassified sequences</taxon>
        <taxon>metagenomes</taxon>
        <taxon>ecological metagenomes</taxon>
    </lineage>
</organism>
<protein>
    <recommendedName>
        <fullName evidence="2">HTH marR-type domain-containing protein</fullName>
    </recommendedName>
</protein>